<dbReference type="OrthoDB" id="271604at2157"/>
<feature type="compositionally biased region" description="Basic and acidic residues" evidence="1">
    <location>
        <begin position="8"/>
        <end position="25"/>
    </location>
</feature>
<reference evidence="3 4" key="1">
    <citation type="journal article" date="2015" name="Genome Announc.">
        <title>Draft genome sequence of a Halorubrum H3 strain isolated from the burlinskoye salt lake (Altai Krai, Russia).</title>
        <authorList>
            <person name="Rozanov A.S."/>
            <person name="Bryanskaya A.V."/>
            <person name="Malup T.K."/>
            <person name="Kotenko A.V."/>
            <person name="Peltek S.E."/>
        </authorList>
    </citation>
    <scope>NUCLEOTIDE SEQUENCE [LARGE SCALE GENOMIC DNA]</scope>
    <source>
        <strain evidence="3 4">H3</strain>
    </source>
</reference>
<protein>
    <recommendedName>
        <fullName evidence="2">Halobacterial output domain-containing protein</fullName>
    </recommendedName>
</protein>
<dbReference type="AlphaFoldDB" id="A0A0F8D645"/>
<dbReference type="RefSeq" id="WP_050024438.1">
    <property type="nucleotide sequence ID" value="NZ_JNFH02000020.1"/>
</dbReference>
<feature type="region of interest" description="Disordered" evidence="1">
    <location>
        <begin position="1"/>
        <end position="29"/>
    </location>
</feature>
<keyword evidence="4" id="KW-1185">Reference proteome</keyword>
<dbReference type="Proteomes" id="UP000053331">
    <property type="component" value="Unassembled WGS sequence"/>
</dbReference>
<feature type="domain" description="Halobacterial output" evidence="2">
    <location>
        <begin position="26"/>
        <end position="92"/>
    </location>
</feature>
<sequence>MSSATSNSRDDESVSDAVRVEHEDGPSPSHAVVEAVAGVAGVDPIDLGDEEGILLYDHVDLDALDALVASHRGSGLNVSFFLPGYEVSVDATAVVAERTQ</sequence>
<evidence type="ECO:0000259" key="2">
    <source>
        <dbReference type="Pfam" id="PF18545"/>
    </source>
</evidence>
<dbReference type="InterPro" id="IPR040624">
    <property type="entry name" value="HalOD1"/>
</dbReference>
<proteinExistence type="predicted"/>
<evidence type="ECO:0000313" key="3">
    <source>
        <dbReference type="EMBL" id="KKF39759.1"/>
    </source>
</evidence>
<evidence type="ECO:0000313" key="4">
    <source>
        <dbReference type="Proteomes" id="UP000053331"/>
    </source>
</evidence>
<organism evidence="3 4">
    <name type="scientific">Halorubrum saccharovorum</name>
    <dbReference type="NCBI Taxonomy" id="2248"/>
    <lineage>
        <taxon>Archaea</taxon>
        <taxon>Methanobacteriati</taxon>
        <taxon>Methanobacteriota</taxon>
        <taxon>Stenosarchaea group</taxon>
        <taxon>Halobacteria</taxon>
        <taxon>Halobacteriales</taxon>
        <taxon>Haloferacaceae</taxon>
        <taxon>Halorubrum</taxon>
    </lineage>
</organism>
<accession>A0A0F8D645</accession>
<name>A0A0F8D645_9EURY</name>
<gene>
    <name evidence="3" type="ORF">FK85_26100</name>
</gene>
<evidence type="ECO:0000256" key="1">
    <source>
        <dbReference type="SAM" id="MobiDB-lite"/>
    </source>
</evidence>
<dbReference type="EMBL" id="JNFH02000020">
    <property type="protein sequence ID" value="KKF39759.1"/>
    <property type="molecule type" value="Genomic_DNA"/>
</dbReference>
<dbReference type="Pfam" id="PF18545">
    <property type="entry name" value="HalOD1"/>
    <property type="match status" value="1"/>
</dbReference>
<comment type="caution">
    <text evidence="3">The sequence shown here is derived from an EMBL/GenBank/DDBJ whole genome shotgun (WGS) entry which is preliminary data.</text>
</comment>